<dbReference type="InterPro" id="IPR058163">
    <property type="entry name" value="LysR-type_TF_proteobact-type"/>
</dbReference>
<gene>
    <name evidence="6" type="ORF">EI16_09180</name>
</gene>
<proteinExistence type="inferred from homology"/>
<protein>
    <submittedName>
        <fullName evidence="6">LysR family transcriptional regulator</fullName>
    </submittedName>
</protein>
<evidence type="ECO:0000256" key="4">
    <source>
        <dbReference type="ARBA" id="ARBA00023163"/>
    </source>
</evidence>
<dbReference type="GO" id="GO:0006351">
    <property type="term" value="P:DNA-templated transcription"/>
    <property type="evidence" value="ECO:0007669"/>
    <property type="project" value="TreeGrafter"/>
</dbReference>
<dbReference type="PRINTS" id="PR00039">
    <property type="entry name" value="HTHLYSR"/>
</dbReference>
<evidence type="ECO:0000313" key="6">
    <source>
        <dbReference type="EMBL" id="KDN96430.1"/>
    </source>
</evidence>
<dbReference type="InterPro" id="IPR036388">
    <property type="entry name" value="WH-like_DNA-bd_sf"/>
</dbReference>
<dbReference type="Pfam" id="PF03466">
    <property type="entry name" value="LysR_substrate"/>
    <property type="match status" value="1"/>
</dbReference>
<dbReference type="SUPFAM" id="SSF46785">
    <property type="entry name" value="Winged helix' DNA-binding domain"/>
    <property type="match status" value="1"/>
</dbReference>
<comment type="caution">
    <text evidence="6">The sequence shown here is derived from an EMBL/GenBank/DDBJ whole genome shotgun (WGS) entry which is preliminary data.</text>
</comment>
<comment type="similarity">
    <text evidence="1">Belongs to the LysR transcriptional regulatory family.</text>
</comment>
<dbReference type="AlphaFoldDB" id="A0A067A237"/>
<dbReference type="RefSeq" id="WP_051623128.1">
    <property type="nucleotide sequence ID" value="NZ_AP020335.1"/>
</dbReference>
<dbReference type="GO" id="GO:0003700">
    <property type="term" value="F:DNA-binding transcription factor activity"/>
    <property type="evidence" value="ECO:0007669"/>
    <property type="project" value="InterPro"/>
</dbReference>
<dbReference type="STRING" id="28885.EI16_09180"/>
<dbReference type="InterPro" id="IPR005119">
    <property type="entry name" value="LysR_subst-bd"/>
</dbReference>
<dbReference type="PANTHER" id="PTHR30537">
    <property type="entry name" value="HTH-TYPE TRANSCRIPTIONAL REGULATOR"/>
    <property type="match status" value="1"/>
</dbReference>
<dbReference type="PROSITE" id="PS50931">
    <property type="entry name" value="HTH_LYSR"/>
    <property type="match status" value="1"/>
</dbReference>
<evidence type="ECO:0000259" key="5">
    <source>
        <dbReference type="PROSITE" id="PS50931"/>
    </source>
</evidence>
<dbReference type="EMBL" id="JMIU01000001">
    <property type="protein sequence ID" value="KDN96430.1"/>
    <property type="molecule type" value="Genomic_DNA"/>
</dbReference>
<dbReference type="InterPro" id="IPR000847">
    <property type="entry name" value="LysR_HTH_N"/>
</dbReference>
<dbReference type="FunFam" id="3.40.190.290:FF:000001">
    <property type="entry name" value="Transcriptional regulator, LysR family"/>
    <property type="match status" value="1"/>
</dbReference>
<evidence type="ECO:0000256" key="2">
    <source>
        <dbReference type="ARBA" id="ARBA00023015"/>
    </source>
</evidence>
<accession>A0A067A237</accession>
<evidence type="ECO:0000256" key="3">
    <source>
        <dbReference type="ARBA" id="ARBA00023125"/>
    </source>
</evidence>
<dbReference type="Gene3D" id="1.10.10.10">
    <property type="entry name" value="Winged helix-like DNA-binding domain superfamily/Winged helix DNA-binding domain"/>
    <property type="match status" value="1"/>
</dbReference>
<sequence>MFSNKDKTLPSLIAMVAFARVVEAGSFTAAARDLGLSTPVVSKRVAALEDELGTRLLHRTTRKLSLTEAGSALYQHCVRLIEEAKMAEVAVARLNEAPRGLLRITAPFSFGSNQIAPAIPEFLERYPEVSVEMVLSDRIIDLAEDGFDLAVRQTDEPQPNLVARRLTTTRKLVCASPEYWRKHGKPLKPADLANHNCIVYGSLPNNTEWLFNSNEAEERVRVKGNFVVNGPEALREAAVGGLGVIRLTSISILQEVKAARLETALDEYAAADTDIYMVYLPNRYLSKKTRVFIDFYMEWYAKRNPKTPCL</sequence>
<name>A0A067A237_HYDMR</name>
<dbReference type="CDD" id="cd08422">
    <property type="entry name" value="PBP2_CrgA_like"/>
    <property type="match status" value="1"/>
</dbReference>
<organism evidence="6 7">
    <name type="scientific">Hydrogenovibrio marinus</name>
    <dbReference type="NCBI Taxonomy" id="28885"/>
    <lineage>
        <taxon>Bacteria</taxon>
        <taxon>Pseudomonadati</taxon>
        <taxon>Pseudomonadota</taxon>
        <taxon>Gammaproteobacteria</taxon>
        <taxon>Thiotrichales</taxon>
        <taxon>Piscirickettsiaceae</taxon>
        <taxon>Hydrogenovibrio</taxon>
    </lineage>
</organism>
<dbReference type="SUPFAM" id="SSF53850">
    <property type="entry name" value="Periplasmic binding protein-like II"/>
    <property type="match status" value="1"/>
</dbReference>
<dbReference type="GO" id="GO:0043565">
    <property type="term" value="F:sequence-specific DNA binding"/>
    <property type="evidence" value="ECO:0007669"/>
    <property type="project" value="TreeGrafter"/>
</dbReference>
<dbReference type="Proteomes" id="UP000027341">
    <property type="component" value="Unassembled WGS sequence"/>
</dbReference>
<keyword evidence="3" id="KW-0238">DNA-binding</keyword>
<keyword evidence="7" id="KW-1185">Reference proteome</keyword>
<feature type="domain" description="HTH lysR-type" evidence="5">
    <location>
        <begin position="10"/>
        <end position="67"/>
    </location>
</feature>
<dbReference type="Gene3D" id="3.40.190.290">
    <property type="match status" value="1"/>
</dbReference>
<dbReference type="Pfam" id="PF00126">
    <property type="entry name" value="HTH_1"/>
    <property type="match status" value="1"/>
</dbReference>
<keyword evidence="2" id="KW-0805">Transcription regulation</keyword>
<dbReference type="InterPro" id="IPR036390">
    <property type="entry name" value="WH_DNA-bd_sf"/>
</dbReference>
<reference evidence="6 7" key="1">
    <citation type="submission" date="2014-04" db="EMBL/GenBank/DDBJ databases">
        <title>Draft genome sequence of Hydrogenovibrio marinus MH-110, a model organism for aerobic H2 metabolism.</title>
        <authorList>
            <person name="Cha H.J."/>
            <person name="Jo B.H."/>
            <person name="Hwang B.H."/>
        </authorList>
    </citation>
    <scope>NUCLEOTIDE SEQUENCE [LARGE SCALE GENOMIC DNA]</scope>
    <source>
        <strain evidence="6 7">MH-110</strain>
    </source>
</reference>
<keyword evidence="4" id="KW-0804">Transcription</keyword>
<evidence type="ECO:0000256" key="1">
    <source>
        <dbReference type="ARBA" id="ARBA00009437"/>
    </source>
</evidence>
<evidence type="ECO:0000313" key="7">
    <source>
        <dbReference type="Proteomes" id="UP000027341"/>
    </source>
</evidence>
<dbReference type="FunFam" id="1.10.10.10:FF:000001">
    <property type="entry name" value="LysR family transcriptional regulator"/>
    <property type="match status" value="1"/>
</dbReference>
<dbReference type="PANTHER" id="PTHR30537:SF5">
    <property type="entry name" value="HTH-TYPE TRANSCRIPTIONAL ACTIVATOR TTDR-RELATED"/>
    <property type="match status" value="1"/>
</dbReference>